<dbReference type="PROSITE" id="PS50053">
    <property type="entry name" value="UBIQUITIN_2"/>
    <property type="match status" value="1"/>
</dbReference>
<dbReference type="InterPro" id="IPR000626">
    <property type="entry name" value="Ubiquitin-like_dom"/>
</dbReference>
<name>A0A7J7K4M2_BUGNE</name>
<reference evidence="2" key="1">
    <citation type="submission" date="2020-06" db="EMBL/GenBank/DDBJ databases">
        <title>Draft genome of Bugula neritina, a colonial animal packing powerful symbionts and potential medicines.</title>
        <authorList>
            <person name="Rayko M."/>
        </authorList>
    </citation>
    <scope>NUCLEOTIDE SEQUENCE [LARGE SCALE GENOMIC DNA]</scope>
    <source>
        <strain evidence="2">Kwan_BN1</strain>
    </source>
</reference>
<dbReference type="Proteomes" id="UP000593567">
    <property type="component" value="Unassembled WGS sequence"/>
</dbReference>
<dbReference type="AlphaFoldDB" id="A0A7J7K4M2"/>
<comment type="caution">
    <text evidence="2">The sequence shown here is derived from an EMBL/GenBank/DDBJ whole genome shotgun (WGS) entry which is preliminary data.</text>
</comment>
<evidence type="ECO:0000313" key="3">
    <source>
        <dbReference type="Proteomes" id="UP000593567"/>
    </source>
</evidence>
<dbReference type="EMBL" id="VXIV02001455">
    <property type="protein sequence ID" value="KAF6033105.1"/>
    <property type="molecule type" value="Genomic_DNA"/>
</dbReference>
<dbReference type="PANTHER" id="PTHR46885:SF1">
    <property type="entry name" value="PROTEIN ANKUB1"/>
    <property type="match status" value="1"/>
</dbReference>
<dbReference type="SUPFAM" id="SSF54236">
    <property type="entry name" value="Ubiquitin-like"/>
    <property type="match status" value="1"/>
</dbReference>
<proteinExistence type="predicted"/>
<dbReference type="InterPro" id="IPR029071">
    <property type="entry name" value="Ubiquitin-like_domsf"/>
</dbReference>
<dbReference type="Gene3D" id="3.10.20.90">
    <property type="entry name" value="Phosphatidylinositol 3-kinase Catalytic Subunit, Chain A, domain 1"/>
    <property type="match status" value="1"/>
</dbReference>
<dbReference type="OrthoDB" id="8856820at2759"/>
<keyword evidence="3" id="KW-1185">Reference proteome</keyword>
<evidence type="ECO:0000259" key="1">
    <source>
        <dbReference type="PROSITE" id="PS50053"/>
    </source>
</evidence>
<protein>
    <submittedName>
        <fullName evidence="2">ANKUB1</fullName>
    </submittedName>
</protein>
<sequence>MTSASLGEPETDRCSTFVNMPLRVFLAYDGERHEYFIPDGSLVADIRQEVKHRFLLGQNDGKDTRKIVVLNYLGADLKDDWLFQDIGVLPGATIRISEREEMKPRLYVYCSYNNDKVKIMDKSIEILKTTVADLRTIVTRLVGLPVGVFRLTTSDGQELFDQHTLDRYDLEIGDTINLHTWDGWTDFLNLCMMGYTSHVFAQLSDDEAVSKYQMKVAMHIACHCGHVDLALNLMKQGVRADDPVGYHPYRVWCNVTPHTESLKPPIHECGEQGQEYKNSV</sequence>
<dbReference type="InterPro" id="IPR042788">
    <property type="entry name" value="ANKUB1"/>
</dbReference>
<evidence type="ECO:0000313" key="2">
    <source>
        <dbReference type="EMBL" id="KAF6033105.1"/>
    </source>
</evidence>
<accession>A0A7J7K4M2</accession>
<dbReference type="InterPro" id="IPR036770">
    <property type="entry name" value="Ankyrin_rpt-contain_sf"/>
</dbReference>
<dbReference type="PANTHER" id="PTHR46885">
    <property type="entry name" value="PROTEIN ANKUB1"/>
    <property type="match status" value="1"/>
</dbReference>
<organism evidence="2 3">
    <name type="scientific">Bugula neritina</name>
    <name type="common">Brown bryozoan</name>
    <name type="synonym">Sertularia neritina</name>
    <dbReference type="NCBI Taxonomy" id="10212"/>
    <lineage>
        <taxon>Eukaryota</taxon>
        <taxon>Metazoa</taxon>
        <taxon>Spiralia</taxon>
        <taxon>Lophotrochozoa</taxon>
        <taxon>Bryozoa</taxon>
        <taxon>Gymnolaemata</taxon>
        <taxon>Cheilostomatida</taxon>
        <taxon>Flustrina</taxon>
        <taxon>Buguloidea</taxon>
        <taxon>Bugulidae</taxon>
        <taxon>Bugula</taxon>
    </lineage>
</organism>
<dbReference type="SUPFAM" id="SSF48403">
    <property type="entry name" value="Ankyrin repeat"/>
    <property type="match status" value="1"/>
</dbReference>
<gene>
    <name evidence="2" type="ORF">EB796_008595</name>
</gene>
<feature type="domain" description="Ubiquitin-like" evidence="1">
    <location>
        <begin position="128"/>
        <end position="178"/>
    </location>
</feature>